<dbReference type="Gene3D" id="3.40.50.1820">
    <property type="entry name" value="alpha/beta hydrolase"/>
    <property type="match status" value="1"/>
</dbReference>
<evidence type="ECO:0000313" key="3">
    <source>
        <dbReference type="Proteomes" id="UP000294678"/>
    </source>
</evidence>
<dbReference type="PANTHER" id="PTHR30035:SF1">
    <property type="entry name" value="AB HYDROLASE-1 DOMAIN-CONTAINING PROTEIN"/>
    <property type="match status" value="1"/>
</dbReference>
<dbReference type="Proteomes" id="UP000294678">
    <property type="component" value="Unassembled WGS sequence"/>
</dbReference>
<dbReference type="InterPro" id="IPR007428">
    <property type="entry name" value="MlaA"/>
</dbReference>
<keyword evidence="3" id="KW-1185">Reference proteome</keyword>
<sequence length="432" mass="50417">MKKLIFLLFLLNISLTFCNTKIYNEENYKFPFKNRFTSTAIGTPPRLQYKIKKKPVVSLYKLQINKTNNIPEIFWFAKKNIFSLAKQKKKAPLVYIFSGTGGYYNAPKTKFLRDVFYNNGFHVVSLTSPSHPSFLINSSSYGYTGIIEKDSKDLYKVMKKAHEIIKKQIKYTDIYLVSYSLGGTHAAFVSKLDDKEHYFNFKKIFIINPAVNLYTSSIILDDLVEKYFPNKISDVNNFISNTENLFFNIYPHDHINLDLNIIKDNSYNLEGLGLTEEKFKIFIGLSFRNSITNISFISDIKNNLGKIVPKDTKLSKFDSITKYYKKANNMSYIKYFNEYVLENLKKDDPTLTKEKLIDMANMMSITDYLKNKKNMYVAINEDESILLPEEVKWLKDTFKGRSFIYPYGGHCGNMYYKQNVDDMLSFILDKKN</sequence>
<evidence type="ECO:0000313" key="2">
    <source>
        <dbReference type="EMBL" id="TDT67360.1"/>
    </source>
</evidence>
<proteinExistence type="predicted"/>
<evidence type="ECO:0000256" key="1">
    <source>
        <dbReference type="SAM" id="SignalP"/>
    </source>
</evidence>
<dbReference type="InterPro" id="IPR029058">
    <property type="entry name" value="AB_hydrolase_fold"/>
</dbReference>
<feature type="chain" id="PRO_5041282430" description="Serine aminopeptidase S33 family" evidence="1">
    <location>
        <begin position="19"/>
        <end position="432"/>
    </location>
</feature>
<organism evidence="2 3">
    <name type="scientific">Hypnocyclicus thermotrophus</name>
    <dbReference type="NCBI Taxonomy" id="1627895"/>
    <lineage>
        <taxon>Bacteria</taxon>
        <taxon>Fusobacteriati</taxon>
        <taxon>Fusobacteriota</taxon>
        <taxon>Fusobacteriia</taxon>
        <taxon>Fusobacteriales</taxon>
        <taxon>Fusobacteriaceae</taxon>
        <taxon>Hypnocyclicus</taxon>
    </lineage>
</organism>
<protein>
    <recommendedName>
        <fullName evidence="4">Serine aminopeptidase S33 family</fullName>
    </recommendedName>
</protein>
<comment type="caution">
    <text evidence="2">The sequence shown here is derived from an EMBL/GenBank/DDBJ whole genome shotgun (WGS) entry which is preliminary data.</text>
</comment>
<dbReference type="PANTHER" id="PTHR30035">
    <property type="entry name" value="LIPOPROTEIN VACJ-RELATED"/>
    <property type="match status" value="1"/>
</dbReference>
<dbReference type="EMBL" id="SOBG01000011">
    <property type="protein sequence ID" value="TDT67360.1"/>
    <property type="molecule type" value="Genomic_DNA"/>
</dbReference>
<evidence type="ECO:0008006" key="4">
    <source>
        <dbReference type="Google" id="ProtNLM"/>
    </source>
</evidence>
<feature type="signal peptide" evidence="1">
    <location>
        <begin position="1"/>
        <end position="18"/>
    </location>
</feature>
<gene>
    <name evidence="2" type="ORF">EV215_2038</name>
</gene>
<dbReference type="SUPFAM" id="SSF53474">
    <property type="entry name" value="alpha/beta-Hydrolases"/>
    <property type="match status" value="1"/>
</dbReference>
<accession>A0AA46I4T0</accession>
<reference evidence="2 3" key="1">
    <citation type="submission" date="2019-03" db="EMBL/GenBank/DDBJ databases">
        <title>Genomic Encyclopedia of Type Strains, Phase IV (KMG-IV): sequencing the most valuable type-strain genomes for metagenomic binning, comparative biology and taxonomic classification.</title>
        <authorList>
            <person name="Goeker M."/>
        </authorList>
    </citation>
    <scope>NUCLEOTIDE SEQUENCE [LARGE SCALE GENOMIC DNA]</scope>
    <source>
        <strain evidence="2 3">DSM 100055</strain>
    </source>
</reference>
<dbReference type="AlphaFoldDB" id="A0AA46I4T0"/>
<name>A0AA46I4T0_9FUSO</name>
<keyword evidence="1" id="KW-0732">Signal</keyword>
<dbReference type="GO" id="GO:0016020">
    <property type="term" value="C:membrane"/>
    <property type="evidence" value="ECO:0007669"/>
    <property type="project" value="InterPro"/>
</dbReference>
<dbReference type="RefSeq" id="WP_134113888.1">
    <property type="nucleotide sequence ID" value="NZ_SOBG01000011.1"/>
</dbReference>